<dbReference type="InterPro" id="IPR025433">
    <property type="entry name" value="DUF4168"/>
</dbReference>
<name>A0ABV0K7H3_9CYAN</name>
<evidence type="ECO:0000313" key="3">
    <source>
        <dbReference type="Proteomes" id="UP001482513"/>
    </source>
</evidence>
<reference evidence="2 3" key="1">
    <citation type="submission" date="2022-04" db="EMBL/GenBank/DDBJ databases">
        <title>Positive selection, recombination, and allopatry shape intraspecific diversity of widespread and dominant cyanobacteria.</title>
        <authorList>
            <person name="Wei J."/>
            <person name="Shu W."/>
            <person name="Hu C."/>
        </authorList>
    </citation>
    <scope>NUCLEOTIDE SEQUENCE [LARGE SCALE GENOMIC DNA]</scope>
    <source>
        <strain evidence="2 3">DQ-A4</strain>
    </source>
</reference>
<accession>A0ABV0K7H3</accession>
<proteinExistence type="predicted"/>
<comment type="caution">
    <text evidence="2">The sequence shown here is derived from an EMBL/GenBank/DDBJ whole genome shotgun (WGS) entry which is preliminary data.</text>
</comment>
<keyword evidence="3" id="KW-1185">Reference proteome</keyword>
<feature type="domain" description="DUF4168" evidence="1">
    <location>
        <begin position="78"/>
        <end position="152"/>
    </location>
</feature>
<dbReference type="Pfam" id="PF13767">
    <property type="entry name" value="DUF4168"/>
    <property type="match status" value="1"/>
</dbReference>
<organism evidence="2 3">
    <name type="scientific">Leptolyngbya subtilissima DQ-A4</name>
    <dbReference type="NCBI Taxonomy" id="2933933"/>
    <lineage>
        <taxon>Bacteria</taxon>
        <taxon>Bacillati</taxon>
        <taxon>Cyanobacteriota</taxon>
        <taxon>Cyanophyceae</taxon>
        <taxon>Leptolyngbyales</taxon>
        <taxon>Leptolyngbyaceae</taxon>
        <taxon>Leptolyngbya group</taxon>
        <taxon>Leptolyngbya</taxon>
    </lineage>
</organism>
<protein>
    <submittedName>
        <fullName evidence="2">DUF4168 domain-containing protein</fullName>
    </submittedName>
</protein>
<dbReference type="Proteomes" id="UP001482513">
    <property type="component" value="Unassembled WGS sequence"/>
</dbReference>
<sequence length="161" mass="17683">MTAAVKSCVRWLKQWGIRHNSSLGRQSQRLVHRVVYLGVVILLLGMATPAFAASSPAVDLPAPAVSPTQPDANDIPSETVSRFVNAYMAVVKLIESRELGLQRAETDTESRQMQQEIQAAALDLIQANGLTLSAYWELLGLANSDPEFRDRVLAQIDEINL</sequence>
<dbReference type="EMBL" id="JAMPKX010000008">
    <property type="protein sequence ID" value="MEP0948657.1"/>
    <property type="molecule type" value="Genomic_DNA"/>
</dbReference>
<evidence type="ECO:0000259" key="1">
    <source>
        <dbReference type="Pfam" id="PF13767"/>
    </source>
</evidence>
<evidence type="ECO:0000313" key="2">
    <source>
        <dbReference type="EMBL" id="MEP0948657.1"/>
    </source>
</evidence>
<gene>
    <name evidence="2" type="ORF">NC992_17365</name>
</gene>